<keyword evidence="4" id="KW-0732">Signal</keyword>
<name>A0AAN9EV62_CLITE</name>
<evidence type="ECO:0000256" key="1">
    <source>
        <dbReference type="ARBA" id="ARBA00000822"/>
    </source>
</evidence>
<keyword evidence="12" id="KW-1133">Transmembrane helix</keyword>
<dbReference type="InterPro" id="IPR000726">
    <property type="entry name" value="Glyco_hydro_19_cat"/>
</dbReference>
<dbReference type="InterPro" id="IPR023346">
    <property type="entry name" value="Lysozyme-like_dom_sf"/>
</dbReference>
<keyword evidence="12" id="KW-0472">Membrane</keyword>
<protein>
    <recommendedName>
        <fullName evidence="2">chitinase</fullName>
        <ecNumber evidence="2">3.2.1.14</ecNumber>
    </recommendedName>
</protein>
<evidence type="ECO:0000256" key="12">
    <source>
        <dbReference type="SAM" id="Phobius"/>
    </source>
</evidence>
<sequence length="129" mass="14321">MSTLLNIPVAGFVATTFVMMMIILAKSVGTQTKPLWLTLSHKEFLNSIIDQADAGCAGKNFNTRDAFLDAHNSYNQFGSLDNVDDSKREIVTHFTHEAGDFCYIEDINGASRDYCDETNTQPKKASESF</sequence>
<evidence type="ECO:0000256" key="10">
    <source>
        <dbReference type="ARBA" id="ARBA00023295"/>
    </source>
</evidence>
<keyword evidence="11" id="KW-0624">Polysaccharide degradation</keyword>
<dbReference type="SUPFAM" id="SSF53955">
    <property type="entry name" value="Lysozyme-like"/>
    <property type="match status" value="1"/>
</dbReference>
<keyword evidence="15" id="KW-1185">Reference proteome</keyword>
<dbReference type="EMBL" id="JAYKXN010000008">
    <property type="protein sequence ID" value="KAK7264362.1"/>
    <property type="molecule type" value="Genomic_DNA"/>
</dbReference>
<keyword evidence="12" id="KW-0812">Transmembrane</keyword>
<dbReference type="GO" id="GO:0000272">
    <property type="term" value="P:polysaccharide catabolic process"/>
    <property type="evidence" value="ECO:0007669"/>
    <property type="project" value="UniProtKB-KW"/>
</dbReference>
<dbReference type="Proteomes" id="UP001359559">
    <property type="component" value="Unassembled WGS sequence"/>
</dbReference>
<evidence type="ECO:0000259" key="13">
    <source>
        <dbReference type="Pfam" id="PF00182"/>
    </source>
</evidence>
<dbReference type="AlphaFoldDB" id="A0AAN9EV62"/>
<evidence type="ECO:0000256" key="2">
    <source>
        <dbReference type="ARBA" id="ARBA00012729"/>
    </source>
</evidence>
<evidence type="ECO:0000256" key="7">
    <source>
        <dbReference type="ARBA" id="ARBA00023024"/>
    </source>
</evidence>
<feature type="domain" description="Glycoside hydrolase family 19 catalytic" evidence="13">
    <location>
        <begin position="41"/>
        <end position="123"/>
    </location>
</feature>
<evidence type="ECO:0000256" key="8">
    <source>
        <dbReference type="ARBA" id="ARBA00023157"/>
    </source>
</evidence>
<dbReference type="PANTHER" id="PTHR22595:SF193">
    <property type="entry name" value="ENDOCHITINASE EP3"/>
    <property type="match status" value="1"/>
</dbReference>
<keyword evidence="5" id="KW-0378">Hydrolase</keyword>
<evidence type="ECO:0000256" key="9">
    <source>
        <dbReference type="ARBA" id="ARBA00023277"/>
    </source>
</evidence>
<keyword evidence="6" id="KW-0611">Plant defense</keyword>
<dbReference type="GO" id="GO:0006952">
    <property type="term" value="P:defense response"/>
    <property type="evidence" value="ECO:0007669"/>
    <property type="project" value="UniProtKB-KW"/>
</dbReference>
<dbReference type="PANTHER" id="PTHR22595">
    <property type="entry name" value="CHITINASE-RELATED"/>
    <property type="match status" value="1"/>
</dbReference>
<feature type="transmembrane region" description="Helical" evidence="12">
    <location>
        <begin position="6"/>
        <end position="25"/>
    </location>
</feature>
<evidence type="ECO:0000256" key="4">
    <source>
        <dbReference type="ARBA" id="ARBA00022729"/>
    </source>
</evidence>
<comment type="catalytic activity">
    <reaction evidence="1">
        <text>Random endo-hydrolysis of N-acetyl-beta-D-glucosaminide (1-&gt;4)-beta-linkages in chitin and chitodextrins.</text>
        <dbReference type="EC" id="3.2.1.14"/>
    </reaction>
</comment>
<keyword evidence="10" id="KW-0326">Glycosidase</keyword>
<organism evidence="14 15">
    <name type="scientific">Clitoria ternatea</name>
    <name type="common">Butterfly pea</name>
    <dbReference type="NCBI Taxonomy" id="43366"/>
    <lineage>
        <taxon>Eukaryota</taxon>
        <taxon>Viridiplantae</taxon>
        <taxon>Streptophyta</taxon>
        <taxon>Embryophyta</taxon>
        <taxon>Tracheophyta</taxon>
        <taxon>Spermatophyta</taxon>
        <taxon>Magnoliopsida</taxon>
        <taxon>eudicotyledons</taxon>
        <taxon>Gunneridae</taxon>
        <taxon>Pentapetalae</taxon>
        <taxon>rosids</taxon>
        <taxon>fabids</taxon>
        <taxon>Fabales</taxon>
        <taxon>Fabaceae</taxon>
        <taxon>Papilionoideae</taxon>
        <taxon>50 kb inversion clade</taxon>
        <taxon>NPAAA clade</taxon>
        <taxon>indigoferoid/millettioid clade</taxon>
        <taxon>Phaseoleae</taxon>
        <taxon>Clitoria</taxon>
    </lineage>
</organism>
<proteinExistence type="predicted"/>
<evidence type="ECO:0000313" key="15">
    <source>
        <dbReference type="Proteomes" id="UP001359559"/>
    </source>
</evidence>
<evidence type="ECO:0000256" key="5">
    <source>
        <dbReference type="ARBA" id="ARBA00022801"/>
    </source>
</evidence>
<keyword evidence="7" id="KW-0146">Chitin degradation</keyword>
<evidence type="ECO:0000313" key="14">
    <source>
        <dbReference type="EMBL" id="KAK7264362.1"/>
    </source>
</evidence>
<dbReference type="GO" id="GO:0016998">
    <property type="term" value="P:cell wall macromolecule catabolic process"/>
    <property type="evidence" value="ECO:0007669"/>
    <property type="project" value="InterPro"/>
</dbReference>
<evidence type="ECO:0000256" key="6">
    <source>
        <dbReference type="ARBA" id="ARBA00022821"/>
    </source>
</evidence>
<keyword evidence="9" id="KW-0119">Carbohydrate metabolism</keyword>
<accession>A0AAN9EV62</accession>
<reference evidence="14 15" key="1">
    <citation type="submission" date="2024-01" db="EMBL/GenBank/DDBJ databases">
        <title>The genomes of 5 underutilized Papilionoideae crops provide insights into root nodulation and disease resistance.</title>
        <authorList>
            <person name="Yuan L."/>
        </authorList>
    </citation>
    <scope>NUCLEOTIDE SEQUENCE [LARGE SCALE GENOMIC DNA]</scope>
    <source>
        <strain evidence="14">LY-2023</strain>
        <tissue evidence="14">Leaf</tissue>
    </source>
</reference>
<evidence type="ECO:0000256" key="11">
    <source>
        <dbReference type="ARBA" id="ARBA00023326"/>
    </source>
</evidence>
<dbReference type="FunFam" id="1.10.530.10:FF:000052">
    <property type="entry name" value="Endochitinase PR4"/>
    <property type="match status" value="1"/>
</dbReference>
<dbReference type="GO" id="GO:0008061">
    <property type="term" value="F:chitin binding"/>
    <property type="evidence" value="ECO:0007669"/>
    <property type="project" value="UniProtKB-KW"/>
</dbReference>
<dbReference type="Pfam" id="PF00182">
    <property type="entry name" value="Glyco_hydro_19"/>
    <property type="match status" value="1"/>
</dbReference>
<evidence type="ECO:0000256" key="3">
    <source>
        <dbReference type="ARBA" id="ARBA00022669"/>
    </source>
</evidence>
<dbReference type="GO" id="GO:0008843">
    <property type="term" value="F:endochitinase activity"/>
    <property type="evidence" value="ECO:0007669"/>
    <property type="project" value="UniProtKB-EC"/>
</dbReference>
<dbReference type="EC" id="3.2.1.14" evidence="2"/>
<keyword evidence="8" id="KW-1015">Disulfide bond</keyword>
<comment type="caution">
    <text evidence="14">The sequence shown here is derived from an EMBL/GenBank/DDBJ whole genome shotgun (WGS) entry which is preliminary data.</text>
</comment>
<dbReference type="GO" id="GO:0006032">
    <property type="term" value="P:chitin catabolic process"/>
    <property type="evidence" value="ECO:0007669"/>
    <property type="project" value="UniProtKB-KW"/>
</dbReference>
<dbReference type="Gene3D" id="1.10.530.10">
    <property type="match status" value="1"/>
</dbReference>
<keyword evidence="3" id="KW-0147">Chitin-binding</keyword>
<gene>
    <name evidence="14" type="ORF">RJT34_31969</name>
</gene>